<dbReference type="RefSeq" id="WP_261594124.1">
    <property type="nucleotide sequence ID" value="NZ_CAMAPC010000004.1"/>
</dbReference>
<dbReference type="PROSITE" id="PS51257">
    <property type="entry name" value="PROKAR_LIPOPROTEIN"/>
    <property type="match status" value="1"/>
</dbReference>
<dbReference type="Pfam" id="PF05643">
    <property type="entry name" value="GNA1162-like"/>
    <property type="match status" value="1"/>
</dbReference>
<evidence type="ECO:0000313" key="3">
    <source>
        <dbReference type="EMBL" id="CAH9063015.1"/>
    </source>
</evidence>
<evidence type="ECO:0000313" key="2">
    <source>
        <dbReference type="EMBL" id="CAH9055521.1"/>
    </source>
</evidence>
<name>A0A9W4QW79_9GAMM</name>
<dbReference type="EMBL" id="CAMAPD010000013">
    <property type="protein sequence ID" value="CAH9063015.1"/>
    <property type="molecule type" value="Genomic_DNA"/>
</dbReference>
<proteinExistence type="predicted"/>
<dbReference type="EMBL" id="CAMAPC010000004">
    <property type="protein sequence ID" value="CAH9055521.1"/>
    <property type="molecule type" value="Genomic_DNA"/>
</dbReference>
<dbReference type="Proteomes" id="UP001152467">
    <property type="component" value="Unassembled WGS sequence"/>
</dbReference>
<dbReference type="InterPro" id="IPR008517">
    <property type="entry name" value="GNA1162-like"/>
</dbReference>
<organism evidence="2 4">
    <name type="scientific">Pseudoalteromonas holothuriae</name>
    <dbReference type="NCBI Taxonomy" id="2963714"/>
    <lineage>
        <taxon>Bacteria</taxon>
        <taxon>Pseudomonadati</taxon>
        <taxon>Pseudomonadota</taxon>
        <taxon>Gammaproteobacteria</taxon>
        <taxon>Alteromonadales</taxon>
        <taxon>Pseudoalteromonadaceae</taxon>
        <taxon>Pseudoalteromonas</taxon>
    </lineage>
</organism>
<evidence type="ECO:0000313" key="4">
    <source>
        <dbReference type="Proteomes" id="UP001152467"/>
    </source>
</evidence>
<accession>A0A9W4QW79</accession>
<comment type="caution">
    <text evidence="2">The sequence shown here is derived from an EMBL/GenBank/DDBJ whole genome shotgun (WGS) entry which is preliminary data.</text>
</comment>
<reference evidence="2 5" key="1">
    <citation type="submission" date="2022-07" db="EMBL/GenBank/DDBJ databases">
        <authorList>
            <person name="Criscuolo A."/>
        </authorList>
    </citation>
    <scope>NUCLEOTIDE SEQUENCE</scope>
    <source>
        <strain evidence="5">CIP 111951</strain>
        <strain evidence="2">CIP111854</strain>
        <strain evidence="3">CIP111951</strain>
    </source>
</reference>
<keyword evidence="2" id="KW-0449">Lipoprotein</keyword>
<keyword evidence="1" id="KW-0732">Signal</keyword>
<feature type="signal peptide" evidence="1">
    <location>
        <begin position="1"/>
        <end position="24"/>
    </location>
</feature>
<evidence type="ECO:0000256" key="1">
    <source>
        <dbReference type="SAM" id="SignalP"/>
    </source>
</evidence>
<keyword evidence="4" id="KW-1185">Reference proteome</keyword>
<protein>
    <submittedName>
        <fullName evidence="2">Lipoprotein/NMB1162</fullName>
    </submittedName>
</protein>
<dbReference type="Gene3D" id="3.40.50.10610">
    <property type="entry name" value="ABC-type transport auxiliary lipoprotein component"/>
    <property type="match status" value="1"/>
</dbReference>
<gene>
    <name evidence="2" type="ORF">PSECIP111854_01597</name>
    <name evidence="3" type="ORF">PSECIP111951_02819</name>
</gene>
<evidence type="ECO:0000313" key="5">
    <source>
        <dbReference type="Proteomes" id="UP001152485"/>
    </source>
</evidence>
<feature type="chain" id="PRO_5040780775" evidence="1">
    <location>
        <begin position="25"/>
        <end position="218"/>
    </location>
</feature>
<sequence>MSFVKIIVLFLVIALASGCASQHASYDYTAYKNSDPHSILVLPPINNSSEVIAPYAVLANATKPLAESGYYVMPVALVAETFKNNGLTIAQDIHAVAPQKLHDIFGADAALYIDIKEYGTSYAVISSDTIVEVSARLVDLETSTLLWQGKASASSGEQRDRDIDNWEGMLVSAILNQVIETATDKSFKVSQTATQRLLSANHQNGLLYGPRSPKYNIP</sequence>
<dbReference type="Proteomes" id="UP001152485">
    <property type="component" value="Unassembled WGS sequence"/>
</dbReference>
<dbReference type="AlphaFoldDB" id="A0A9W4QW79"/>